<evidence type="ECO:0000256" key="1">
    <source>
        <dbReference type="SAM" id="MobiDB-lite"/>
    </source>
</evidence>
<feature type="region of interest" description="Disordered" evidence="1">
    <location>
        <begin position="261"/>
        <end position="291"/>
    </location>
</feature>
<feature type="region of interest" description="Disordered" evidence="1">
    <location>
        <begin position="313"/>
        <end position="335"/>
    </location>
</feature>
<feature type="compositionally biased region" description="Polar residues" evidence="1">
    <location>
        <begin position="122"/>
        <end position="134"/>
    </location>
</feature>
<evidence type="ECO:0000313" key="3">
    <source>
        <dbReference type="Proteomes" id="UP000037035"/>
    </source>
</evidence>
<sequence>MYHKAAIRIGKAIEPLLQDLIASEPSSAMAGLTSESFPTRRQNEHFKEAQNISGSTPRSYEDVISLLNLLSTAVHSQDQTGCSTSSPSAKVGPPSLLRHEETVPNQDVQSITKQLSYKASGSSGAVHQLSSSTMPSPPTAQDVVVSTTPTPPQDKRSMLGSSGAKNSEKKKRGRTTTDSSDSAVGRPVKRATPRVKPQSQLEEEALIEKENPHATRGQLISLKLRAFHAKRIAERERNMSPEEKARRLKNREYIRLKRLKAAKAKSSQSQIDSSLEGTEQPSPSWSQTDHVNQVSPNLDQVCATLNETEKSLSREVSYPVSNDDQSHTKNCNQQSSKVLPQLWKVIDGESEQSHPDLPKELRHRAPSNYIQDGTVSPSSPTRSGTQIQDSINCTSMQRDEDILSAIDEKSDETTVDNAEHPASLTDQGDNIQESGNASRDAGVLSSPEDDAIMHAHAAELGQLCPRLLDNLTNPWLHLTLLFHDHLFLSAKSTQIPGNYAKEFVTGLQMPTLRKLTTADQILRTRTPAILVALQVSQSRILMTILNRLRTRLNNLTPLRQKLPSTNTEYGREK</sequence>
<gene>
    <name evidence="2" type="ORF">VP01_541g2</name>
</gene>
<feature type="region of interest" description="Disordered" evidence="1">
    <location>
        <begin position="122"/>
        <end position="212"/>
    </location>
</feature>
<keyword evidence="3" id="KW-1185">Reference proteome</keyword>
<reference evidence="2 3" key="1">
    <citation type="submission" date="2015-08" db="EMBL/GenBank/DDBJ databases">
        <title>Next Generation Sequencing and Analysis of the Genome of Puccinia sorghi L Schw, the Causal Agent of Maize Common Rust.</title>
        <authorList>
            <person name="Rochi L."/>
            <person name="Burguener G."/>
            <person name="Darino M."/>
            <person name="Turjanski A."/>
            <person name="Kreff E."/>
            <person name="Dieguez M.J."/>
            <person name="Sacco F."/>
        </authorList>
    </citation>
    <scope>NUCLEOTIDE SEQUENCE [LARGE SCALE GENOMIC DNA]</scope>
    <source>
        <strain evidence="2 3">RO10H11247</strain>
    </source>
</reference>
<feature type="region of interest" description="Disordered" evidence="1">
    <location>
        <begin position="77"/>
        <end position="109"/>
    </location>
</feature>
<feature type="compositionally biased region" description="Polar residues" evidence="1">
    <location>
        <begin position="319"/>
        <end position="335"/>
    </location>
</feature>
<protein>
    <submittedName>
        <fullName evidence="2">Uncharacterized protein</fullName>
    </submittedName>
</protein>
<comment type="caution">
    <text evidence="2">The sequence shown here is derived from an EMBL/GenBank/DDBJ whole genome shotgun (WGS) entry which is preliminary data.</text>
</comment>
<evidence type="ECO:0000313" key="2">
    <source>
        <dbReference type="EMBL" id="KNZ48767.1"/>
    </source>
</evidence>
<feature type="compositionally biased region" description="Polar residues" evidence="1">
    <location>
        <begin position="424"/>
        <end position="437"/>
    </location>
</feature>
<dbReference type="OrthoDB" id="2507607at2759"/>
<accession>A0A0L6UKG6</accession>
<dbReference type="EMBL" id="LAVV01010631">
    <property type="protein sequence ID" value="KNZ48767.1"/>
    <property type="molecule type" value="Genomic_DNA"/>
</dbReference>
<dbReference type="AlphaFoldDB" id="A0A0L6UKG6"/>
<feature type="compositionally biased region" description="Polar residues" evidence="1">
    <location>
        <begin position="77"/>
        <end position="88"/>
    </location>
</feature>
<dbReference type="VEuPathDB" id="FungiDB:VP01_541g2"/>
<dbReference type="STRING" id="27349.A0A0L6UKG6"/>
<organism evidence="2 3">
    <name type="scientific">Puccinia sorghi</name>
    <dbReference type="NCBI Taxonomy" id="27349"/>
    <lineage>
        <taxon>Eukaryota</taxon>
        <taxon>Fungi</taxon>
        <taxon>Dikarya</taxon>
        <taxon>Basidiomycota</taxon>
        <taxon>Pucciniomycotina</taxon>
        <taxon>Pucciniomycetes</taxon>
        <taxon>Pucciniales</taxon>
        <taxon>Pucciniaceae</taxon>
        <taxon>Puccinia</taxon>
    </lineage>
</organism>
<proteinExistence type="predicted"/>
<feature type="region of interest" description="Disordered" evidence="1">
    <location>
        <begin position="410"/>
        <end position="444"/>
    </location>
</feature>
<feature type="region of interest" description="Disordered" evidence="1">
    <location>
        <begin position="369"/>
        <end position="394"/>
    </location>
</feature>
<feature type="compositionally biased region" description="Polar residues" evidence="1">
    <location>
        <begin position="271"/>
        <end position="291"/>
    </location>
</feature>
<name>A0A0L6UKG6_9BASI</name>
<dbReference type="Proteomes" id="UP000037035">
    <property type="component" value="Unassembled WGS sequence"/>
</dbReference>